<dbReference type="Proteomes" id="UP001437256">
    <property type="component" value="Unassembled WGS sequence"/>
</dbReference>
<comment type="caution">
    <text evidence="2">The sequence shown here is derived from an EMBL/GenBank/DDBJ whole genome shotgun (WGS) entry which is preliminary data.</text>
</comment>
<evidence type="ECO:0000313" key="2">
    <source>
        <dbReference type="EMBL" id="KAL0063717.1"/>
    </source>
</evidence>
<proteinExistence type="predicted"/>
<feature type="compositionally biased region" description="Low complexity" evidence="1">
    <location>
        <begin position="323"/>
        <end position="356"/>
    </location>
</feature>
<evidence type="ECO:0000313" key="3">
    <source>
        <dbReference type="Proteomes" id="UP001437256"/>
    </source>
</evidence>
<feature type="region of interest" description="Disordered" evidence="1">
    <location>
        <begin position="313"/>
        <end position="359"/>
    </location>
</feature>
<sequence>MSTSVQEQQQQQFADMDDARSSIFFEDDEDSSQSQPTAEFLSFAATIAPSEDGFDKTSIARLISLYGSASSTAWLEFSRYKIWQAPESFLKENPTAEFLPVQGYMQHKKWIFAWGNPLVSDVSLLAPTAKAFIRWAIDEQKCKPVWCCTDLALETVLGKNPEIAWSAVGCIQEEVLEPEHILEMTSDSYRGKEGVHAVKDLKKNLRRAERSGVTIEETTGKWTPKDRKEVEEGLWEWKKSKAQKGVQIASTTGQPWIDEPHRRYLVARHEGHIVGILILTPIHGPYQPDAAALAKKVAPVAATTTQKRRFNLASLNFNKDKSTPAPTASTPTDSDSSNAPSPTFSRISSRSSISDDFSLDGPPKSTLTSNYYLIKNAISFPTAPRGTSELLIHSSLELLHKVASGSGKRAPKVTFGITASDTLTPVDNLSGWKIVGLSKVYGKVSKTAGLLKRGDFRAKFDSGVEPMYVCYPKDEGFGLDGIKSLLKVLRK</sequence>
<organism evidence="2 3">
    <name type="scientific">Marasmius tenuissimus</name>
    <dbReference type="NCBI Taxonomy" id="585030"/>
    <lineage>
        <taxon>Eukaryota</taxon>
        <taxon>Fungi</taxon>
        <taxon>Dikarya</taxon>
        <taxon>Basidiomycota</taxon>
        <taxon>Agaricomycotina</taxon>
        <taxon>Agaricomycetes</taxon>
        <taxon>Agaricomycetidae</taxon>
        <taxon>Agaricales</taxon>
        <taxon>Marasmiineae</taxon>
        <taxon>Marasmiaceae</taxon>
        <taxon>Marasmius</taxon>
    </lineage>
</organism>
<evidence type="ECO:0008006" key="4">
    <source>
        <dbReference type="Google" id="ProtNLM"/>
    </source>
</evidence>
<protein>
    <recommendedName>
        <fullName evidence="4">Phosphatidylglycerol lysyltransferase C-terminal domain-containing protein</fullName>
    </recommendedName>
</protein>
<reference evidence="2 3" key="1">
    <citation type="submission" date="2024-05" db="EMBL/GenBank/DDBJ databases">
        <title>A draft genome resource for the thread blight pathogen Marasmius tenuissimus strain MS-2.</title>
        <authorList>
            <person name="Yulfo-Soto G.E."/>
            <person name="Baruah I.K."/>
            <person name="Amoako-Attah I."/>
            <person name="Bukari Y."/>
            <person name="Meinhardt L.W."/>
            <person name="Bailey B.A."/>
            <person name="Cohen S.P."/>
        </authorList>
    </citation>
    <scope>NUCLEOTIDE SEQUENCE [LARGE SCALE GENOMIC DNA]</scope>
    <source>
        <strain evidence="2 3">MS-2</strain>
    </source>
</reference>
<name>A0ABR2ZTS2_9AGAR</name>
<dbReference type="EMBL" id="JBBXMP010000075">
    <property type="protein sequence ID" value="KAL0063717.1"/>
    <property type="molecule type" value="Genomic_DNA"/>
</dbReference>
<gene>
    <name evidence="2" type="ORF">AAF712_009409</name>
</gene>
<accession>A0ABR2ZTS2</accession>
<evidence type="ECO:0000256" key="1">
    <source>
        <dbReference type="SAM" id="MobiDB-lite"/>
    </source>
</evidence>
<keyword evidence="3" id="KW-1185">Reference proteome</keyword>